<feature type="non-terminal residue" evidence="8">
    <location>
        <position position="1"/>
    </location>
</feature>
<dbReference type="InterPro" id="IPR019313">
    <property type="entry name" value="Mediator_Med17"/>
</dbReference>
<comment type="similarity">
    <text evidence="2 6">Belongs to the Mediator complex subunit 17 family.</text>
</comment>
<comment type="subunit">
    <text evidence="6">Component of the Mediator complex.</text>
</comment>
<evidence type="ECO:0000256" key="2">
    <source>
        <dbReference type="ARBA" id="ARBA00005635"/>
    </source>
</evidence>
<evidence type="ECO:0000256" key="1">
    <source>
        <dbReference type="ARBA" id="ARBA00004123"/>
    </source>
</evidence>
<evidence type="ECO:0000313" key="8">
    <source>
        <dbReference type="EMBL" id="CAD7651676.1"/>
    </source>
</evidence>
<evidence type="ECO:0000256" key="5">
    <source>
        <dbReference type="ARBA" id="ARBA00023242"/>
    </source>
</evidence>
<reference evidence="8" key="1">
    <citation type="submission" date="2020-11" db="EMBL/GenBank/DDBJ databases">
        <authorList>
            <person name="Tran Van P."/>
        </authorList>
    </citation>
    <scope>NUCLEOTIDE SEQUENCE</scope>
</reference>
<dbReference type="EMBL" id="CAJPIZ010059092">
    <property type="protein sequence ID" value="CAG2123536.1"/>
    <property type="molecule type" value="Genomic_DNA"/>
</dbReference>
<keyword evidence="6" id="KW-0010">Activator</keyword>
<keyword evidence="5 6" id="KW-0539">Nucleus</keyword>
<sequence>QSTCGTGSRASALKVKVPSDLEGGSFFQVKTQKDNEVLGDGEASIPIPPVLQSNVDLLWHQKLENAQNVLFNKELFAQLAREAVQLQLPIPTTVIGNQIIASLFPGVQLSIVLCHTTINGKIKHQKNSSLAIPSKQDSPNKPVLEHSLH</sequence>
<name>A0A7R9M1F4_9ACAR</name>
<feature type="compositionally biased region" description="Polar residues" evidence="7">
    <location>
        <begin position="127"/>
        <end position="139"/>
    </location>
</feature>
<comment type="function">
    <text evidence="6">Component of the Mediator complex, a coactivator involved in the regulated transcription of nearly all RNA polymerase II-dependent genes. Mediator functions as a bridge to convey information from gene-specific regulatory proteins to the basal RNA polymerase II transcription machinery. Mediator is recruited to promoters by direct interactions with regulatory proteins and serves as a scaffold for the assembly of a functional preinitiation complex with RNA polymerase II and the general transcription factors.</text>
</comment>
<evidence type="ECO:0000256" key="7">
    <source>
        <dbReference type="SAM" id="MobiDB-lite"/>
    </source>
</evidence>
<feature type="non-terminal residue" evidence="8">
    <location>
        <position position="149"/>
    </location>
</feature>
<keyword evidence="9" id="KW-1185">Reference proteome</keyword>
<feature type="region of interest" description="Disordered" evidence="7">
    <location>
        <begin position="126"/>
        <end position="149"/>
    </location>
</feature>
<dbReference type="PANTHER" id="PTHR13114:SF7">
    <property type="entry name" value="MEDIATOR OF RNA POLYMERASE II TRANSCRIPTION SUBUNIT 17"/>
    <property type="match status" value="1"/>
</dbReference>
<evidence type="ECO:0000256" key="6">
    <source>
        <dbReference type="RuleBase" id="RU364140"/>
    </source>
</evidence>
<organism evidence="8">
    <name type="scientific">Medioppia subpectinata</name>
    <dbReference type="NCBI Taxonomy" id="1979941"/>
    <lineage>
        <taxon>Eukaryota</taxon>
        <taxon>Metazoa</taxon>
        <taxon>Ecdysozoa</taxon>
        <taxon>Arthropoda</taxon>
        <taxon>Chelicerata</taxon>
        <taxon>Arachnida</taxon>
        <taxon>Acari</taxon>
        <taxon>Acariformes</taxon>
        <taxon>Sarcoptiformes</taxon>
        <taxon>Oribatida</taxon>
        <taxon>Brachypylina</taxon>
        <taxon>Oppioidea</taxon>
        <taxon>Oppiidae</taxon>
        <taxon>Medioppia</taxon>
    </lineage>
</organism>
<gene>
    <name evidence="6" type="primary">MED17</name>
    <name evidence="8" type="ORF">OSB1V03_LOCUS23481</name>
</gene>
<dbReference type="GO" id="GO:0006357">
    <property type="term" value="P:regulation of transcription by RNA polymerase II"/>
    <property type="evidence" value="ECO:0007669"/>
    <property type="project" value="InterPro"/>
</dbReference>
<accession>A0A7R9M1F4</accession>
<dbReference type="GO" id="GO:0016592">
    <property type="term" value="C:mediator complex"/>
    <property type="evidence" value="ECO:0007669"/>
    <property type="project" value="InterPro"/>
</dbReference>
<keyword evidence="4 6" id="KW-0804">Transcription</keyword>
<keyword evidence="3 6" id="KW-0805">Transcription regulation</keyword>
<dbReference type="AlphaFoldDB" id="A0A7R9M1F4"/>
<evidence type="ECO:0000256" key="3">
    <source>
        <dbReference type="ARBA" id="ARBA00023015"/>
    </source>
</evidence>
<dbReference type="OrthoDB" id="10058398at2759"/>
<dbReference type="GO" id="GO:0070847">
    <property type="term" value="C:core mediator complex"/>
    <property type="evidence" value="ECO:0007669"/>
    <property type="project" value="TreeGrafter"/>
</dbReference>
<proteinExistence type="inferred from homology"/>
<comment type="subcellular location">
    <subcellularLocation>
        <location evidence="1 6">Nucleus</location>
    </subcellularLocation>
</comment>
<evidence type="ECO:0000313" key="9">
    <source>
        <dbReference type="Proteomes" id="UP000759131"/>
    </source>
</evidence>
<dbReference type="GO" id="GO:0003712">
    <property type="term" value="F:transcription coregulator activity"/>
    <property type="evidence" value="ECO:0007669"/>
    <property type="project" value="InterPro"/>
</dbReference>
<dbReference type="Proteomes" id="UP000759131">
    <property type="component" value="Unassembled WGS sequence"/>
</dbReference>
<protein>
    <recommendedName>
        <fullName evidence="6">Mediator of RNA polymerase II transcription subunit 17</fullName>
    </recommendedName>
    <alternativeName>
        <fullName evidence="6">Mediator complex subunit 17</fullName>
    </alternativeName>
</protein>
<dbReference type="Pfam" id="PF10156">
    <property type="entry name" value="Med17"/>
    <property type="match status" value="1"/>
</dbReference>
<dbReference type="EMBL" id="OC913667">
    <property type="protein sequence ID" value="CAD7651676.1"/>
    <property type="molecule type" value="Genomic_DNA"/>
</dbReference>
<dbReference type="PANTHER" id="PTHR13114">
    <property type="entry name" value="MEDIATOR OF RNA POLYMERASE II TRANSCRIPTION SUBUNIT 17"/>
    <property type="match status" value="1"/>
</dbReference>
<evidence type="ECO:0000256" key="4">
    <source>
        <dbReference type="ARBA" id="ARBA00023163"/>
    </source>
</evidence>